<dbReference type="UniPathway" id="UPA00047">
    <property type="reaction ID" value="UER00055"/>
</dbReference>
<comment type="cofactor">
    <cofactor evidence="14">
        <name>Mg(2+)</name>
        <dbReference type="ChEBI" id="CHEBI:18420"/>
    </cofactor>
    <text evidence="14">Binds 1 Mg(2+) ion per subunit.</text>
</comment>
<feature type="domain" description="Thiamine pyrophosphate enzyme TPP-binding" evidence="16">
    <location>
        <begin position="392"/>
        <end position="539"/>
    </location>
</feature>
<feature type="domain" description="Thiamine pyrophosphate enzyme N-terminal TPP-binding" evidence="17">
    <location>
        <begin position="19"/>
        <end position="132"/>
    </location>
</feature>
<dbReference type="Gene3D" id="3.40.50.970">
    <property type="match status" value="2"/>
</dbReference>
<dbReference type="EC" id="2.2.1.6" evidence="4 14"/>
<dbReference type="InterPro" id="IPR000399">
    <property type="entry name" value="TPP-bd_CS"/>
</dbReference>
<dbReference type="Pfam" id="PF00205">
    <property type="entry name" value="TPP_enzyme_M"/>
    <property type="match status" value="1"/>
</dbReference>
<evidence type="ECO:0000256" key="11">
    <source>
        <dbReference type="ARBA" id="ARBA00023052"/>
    </source>
</evidence>
<dbReference type="InterPro" id="IPR012001">
    <property type="entry name" value="Thiamin_PyroP_enz_TPP-bd_dom"/>
</dbReference>
<keyword evidence="9" id="KW-0274">FAD</keyword>
<dbReference type="CDD" id="cd07035">
    <property type="entry name" value="TPP_PYR_POX_like"/>
    <property type="match status" value="1"/>
</dbReference>
<evidence type="ECO:0000256" key="3">
    <source>
        <dbReference type="ARBA" id="ARBA00007812"/>
    </source>
</evidence>
<comment type="catalytic activity">
    <reaction evidence="13 14">
        <text>2 pyruvate + H(+) = (2S)-2-acetolactate + CO2</text>
        <dbReference type="Rhea" id="RHEA:25249"/>
        <dbReference type="ChEBI" id="CHEBI:15361"/>
        <dbReference type="ChEBI" id="CHEBI:15378"/>
        <dbReference type="ChEBI" id="CHEBI:16526"/>
        <dbReference type="ChEBI" id="CHEBI:58476"/>
        <dbReference type="EC" id="2.2.1.6"/>
    </reaction>
</comment>
<dbReference type="GO" id="GO:0009097">
    <property type="term" value="P:isoleucine biosynthetic process"/>
    <property type="evidence" value="ECO:0007669"/>
    <property type="project" value="UniProtKB-UniPathway"/>
</dbReference>
<dbReference type="GO" id="GO:0000287">
    <property type="term" value="F:magnesium ion binding"/>
    <property type="evidence" value="ECO:0007669"/>
    <property type="project" value="UniProtKB-UniRule"/>
</dbReference>
<evidence type="ECO:0000256" key="6">
    <source>
        <dbReference type="ARBA" id="ARBA00022630"/>
    </source>
</evidence>
<feature type="domain" description="Thiamine pyrophosphate enzyme central" evidence="15">
    <location>
        <begin position="207"/>
        <end position="338"/>
    </location>
</feature>
<comment type="caution">
    <text evidence="18">The sequence shown here is derived from an EMBL/GenBank/DDBJ whole genome shotgun (WGS) entry which is preliminary data.</text>
</comment>
<evidence type="ECO:0000259" key="15">
    <source>
        <dbReference type="Pfam" id="PF00205"/>
    </source>
</evidence>
<keyword evidence="5 14" id="KW-0028">Amino-acid biosynthesis</keyword>
<dbReference type="AlphaFoldDB" id="A0A7Y3RMQ4"/>
<dbReference type="FunFam" id="3.40.50.970:FF:000007">
    <property type="entry name" value="Acetolactate synthase"/>
    <property type="match status" value="1"/>
</dbReference>
<dbReference type="GO" id="GO:0003984">
    <property type="term" value="F:acetolactate synthase activity"/>
    <property type="evidence" value="ECO:0007669"/>
    <property type="project" value="UniProtKB-EC"/>
</dbReference>
<dbReference type="Pfam" id="PF02776">
    <property type="entry name" value="TPP_enzyme_N"/>
    <property type="match status" value="1"/>
</dbReference>
<keyword evidence="10 14" id="KW-0460">Magnesium</keyword>
<dbReference type="RefSeq" id="WP_173199731.1">
    <property type="nucleotide sequence ID" value="NZ_JABFCX010000003.1"/>
</dbReference>
<evidence type="ECO:0000256" key="9">
    <source>
        <dbReference type="ARBA" id="ARBA00022827"/>
    </source>
</evidence>
<reference evidence="18 19" key="1">
    <citation type="submission" date="2020-05" db="EMBL/GenBank/DDBJ databases">
        <title>Parvularcula mediterraneae sp. nov., isolated from polypropylene straw from shallow seawater of the seashore of Laganas in Zakynthos island, Greece.</title>
        <authorList>
            <person name="Szabo I."/>
            <person name="Al-Omari J."/>
            <person name="Rado J."/>
            <person name="Szerdahelyi G.S."/>
        </authorList>
    </citation>
    <scope>NUCLEOTIDE SEQUENCE [LARGE SCALE GENOMIC DNA]</scope>
    <source>
        <strain evidence="18 19">ZS-1/3</strain>
    </source>
</reference>
<gene>
    <name evidence="18" type="ORF">HK107_11095</name>
</gene>
<comment type="pathway">
    <text evidence="2 14">Amino-acid biosynthesis; L-valine biosynthesis; L-valine from pyruvate: step 1/4.</text>
</comment>
<sequence>MTAAAMKEAAEEPQTEAATGAKLLVDALAAQGVETVFGYPGGAIMPVYDALTSSSLRHILCRHEQACAFSAAAFGRMTGKPGVCLATSGPGATNLVTGIADAYMDSVPMVAITGQVAQPVMGTDAFQEVDIFGITMPIVKHSYIIRDAADVPGVIAEAFEIAASGRPGPVLVDIPKDVQQAAAHPAPVNVERAPAPALDDDGLRRCEAAIRDAERPLFYLGGGITRAGAVDAVRRLVERAGIPAACTLHGLGVLPSDHPQLLGMLGMHGSRAANLAVQECDLLINIGGRFDDRATGRLDGFAPKARVVHFDRDASEISKLRHADVSVHGEFGPSLDSLYPEPGHIDPWLATTAGWKFEYVAPYDAPGEGIYAPALLRDLSLAAGEGFVAVPDVGQHQMWTAQHCHFTRPQAHLTSGGLGSMGFSLPTAVGAKLAEPQSTVVSINGDGGFMMNIQELATLNRYRIPLKVLVLNNSRLGMVRQWQELFFDGNFSEVDLSDNPDFTKVAQAFGIDAFTISARDEVAPGIERFLAAEGPILMHAIIDPAENVWPLVAPGKANDEMMEG</sequence>
<organism evidence="18 19">
    <name type="scientific">Parvularcula mediterranea</name>
    <dbReference type="NCBI Taxonomy" id="2732508"/>
    <lineage>
        <taxon>Bacteria</taxon>
        <taxon>Pseudomonadati</taxon>
        <taxon>Pseudomonadota</taxon>
        <taxon>Alphaproteobacteria</taxon>
        <taxon>Parvularculales</taxon>
        <taxon>Parvularculaceae</taxon>
        <taxon>Parvularcula</taxon>
    </lineage>
</organism>
<dbReference type="CDD" id="cd02015">
    <property type="entry name" value="TPP_AHAS"/>
    <property type="match status" value="1"/>
</dbReference>
<proteinExistence type="inferred from homology"/>
<dbReference type="NCBIfam" id="NF006524">
    <property type="entry name" value="PRK08978.1"/>
    <property type="match status" value="1"/>
</dbReference>
<dbReference type="InterPro" id="IPR029061">
    <property type="entry name" value="THDP-binding"/>
</dbReference>
<evidence type="ECO:0000256" key="7">
    <source>
        <dbReference type="ARBA" id="ARBA00022679"/>
    </source>
</evidence>
<dbReference type="NCBIfam" id="TIGR00118">
    <property type="entry name" value="acolac_lg"/>
    <property type="match status" value="1"/>
</dbReference>
<dbReference type="GO" id="GO:0050660">
    <property type="term" value="F:flavin adenine dinucleotide binding"/>
    <property type="evidence" value="ECO:0007669"/>
    <property type="project" value="InterPro"/>
</dbReference>
<dbReference type="UniPathway" id="UPA00049">
    <property type="reaction ID" value="UER00059"/>
</dbReference>
<dbReference type="EMBL" id="JABFCX010000003">
    <property type="protein sequence ID" value="NNU16864.1"/>
    <property type="molecule type" value="Genomic_DNA"/>
</dbReference>
<evidence type="ECO:0000256" key="12">
    <source>
        <dbReference type="ARBA" id="ARBA00023304"/>
    </source>
</evidence>
<evidence type="ECO:0000259" key="16">
    <source>
        <dbReference type="Pfam" id="PF02775"/>
    </source>
</evidence>
<dbReference type="SUPFAM" id="SSF52518">
    <property type="entry name" value="Thiamin diphosphate-binding fold (THDP-binding)"/>
    <property type="match status" value="2"/>
</dbReference>
<dbReference type="InterPro" id="IPR039368">
    <property type="entry name" value="AHAS_TPP"/>
</dbReference>
<keyword evidence="11 14" id="KW-0786">Thiamine pyrophosphate</keyword>
<dbReference type="PANTHER" id="PTHR18968:SF142">
    <property type="entry name" value="ACETOLACTATE SYNTHASE"/>
    <property type="match status" value="1"/>
</dbReference>
<keyword evidence="8 14" id="KW-0479">Metal-binding</keyword>
<name>A0A7Y3RMQ4_9PROT</name>
<dbReference type="GO" id="GO:0030976">
    <property type="term" value="F:thiamine pyrophosphate binding"/>
    <property type="evidence" value="ECO:0007669"/>
    <property type="project" value="UniProtKB-UniRule"/>
</dbReference>
<comment type="similarity">
    <text evidence="3 14">Belongs to the TPP enzyme family.</text>
</comment>
<comment type="cofactor">
    <cofactor evidence="14">
        <name>thiamine diphosphate</name>
        <dbReference type="ChEBI" id="CHEBI:58937"/>
    </cofactor>
    <text evidence="14">Binds 1 thiamine pyrophosphate per subunit.</text>
</comment>
<keyword evidence="7 14" id="KW-0808">Transferase</keyword>
<keyword evidence="6" id="KW-0285">Flavoprotein</keyword>
<dbReference type="PANTHER" id="PTHR18968">
    <property type="entry name" value="THIAMINE PYROPHOSPHATE ENZYMES"/>
    <property type="match status" value="1"/>
</dbReference>
<comment type="pathway">
    <text evidence="1 14">Amino-acid biosynthesis; L-isoleucine biosynthesis; L-isoleucine from 2-oxobutanoate: step 1/4.</text>
</comment>
<dbReference type="InterPro" id="IPR012000">
    <property type="entry name" value="Thiamin_PyroP_enz_cen_dom"/>
</dbReference>
<evidence type="ECO:0000256" key="14">
    <source>
        <dbReference type="RuleBase" id="RU003591"/>
    </source>
</evidence>
<evidence type="ECO:0000256" key="13">
    <source>
        <dbReference type="ARBA" id="ARBA00048670"/>
    </source>
</evidence>
<dbReference type="Proteomes" id="UP000536835">
    <property type="component" value="Unassembled WGS sequence"/>
</dbReference>
<dbReference type="Pfam" id="PF02775">
    <property type="entry name" value="TPP_enzyme_C"/>
    <property type="match status" value="1"/>
</dbReference>
<evidence type="ECO:0000256" key="4">
    <source>
        <dbReference type="ARBA" id="ARBA00013145"/>
    </source>
</evidence>
<evidence type="ECO:0000256" key="1">
    <source>
        <dbReference type="ARBA" id="ARBA00004974"/>
    </source>
</evidence>
<dbReference type="GO" id="GO:0005948">
    <property type="term" value="C:acetolactate synthase complex"/>
    <property type="evidence" value="ECO:0007669"/>
    <property type="project" value="TreeGrafter"/>
</dbReference>
<evidence type="ECO:0000259" key="17">
    <source>
        <dbReference type="Pfam" id="PF02776"/>
    </source>
</evidence>
<keyword evidence="12 14" id="KW-0100">Branched-chain amino acid biosynthesis</keyword>
<dbReference type="PROSITE" id="PS00187">
    <property type="entry name" value="TPP_ENZYMES"/>
    <property type="match status" value="1"/>
</dbReference>
<dbReference type="InterPro" id="IPR029035">
    <property type="entry name" value="DHS-like_NAD/FAD-binding_dom"/>
</dbReference>
<accession>A0A7Y3RMQ4</accession>
<protein>
    <recommendedName>
        <fullName evidence="4 14">Acetolactate synthase</fullName>
        <ecNumber evidence="4 14">2.2.1.6</ecNumber>
    </recommendedName>
</protein>
<evidence type="ECO:0000256" key="5">
    <source>
        <dbReference type="ARBA" id="ARBA00022605"/>
    </source>
</evidence>
<evidence type="ECO:0000313" key="19">
    <source>
        <dbReference type="Proteomes" id="UP000536835"/>
    </source>
</evidence>
<evidence type="ECO:0000313" key="18">
    <source>
        <dbReference type="EMBL" id="NNU16864.1"/>
    </source>
</evidence>
<dbReference type="InterPro" id="IPR045229">
    <property type="entry name" value="TPP_enz"/>
</dbReference>
<evidence type="ECO:0000256" key="8">
    <source>
        <dbReference type="ARBA" id="ARBA00022723"/>
    </source>
</evidence>
<dbReference type="SUPFAM" id="SSF52467">
    <property type="entry name" value="DHS-like NAD/FAD-binding domain"/>
    <property type="match status" value="1"/>
</dbReference>
<dbReference type="InterPro" id="IPR012846">
    <property type="entry name" value="Acetolactate_synth_lsu"/>
</dbReference>
<dbReference type="FunFam" id="3.40.50.1220:FF:000008">
    <property type="entry name" value="Acetolactate synthase"/>
    <property type="match status" value="1"/>
</dbReference>
<dbReference type="FunFam" id="3.40.50.970:FF:000016">
    <property type="entry name" value="Acetolactate synthase"/>
    <property type="match status" value="1"/>
</dbReference>
<dbReference type="GO" id="GO:0009099">
    <property type="term" value="P:L-valine biosynthetic process"/>
    <property type="evidence" value="ECO:0007669"/>
    <property type="project" value="UniProtKB-UniPathway"/>
</dbReference>
<dbReference type="Gene3D" id="3.40.50.1220">
    <property type="entry name" value="TPP-binding domain"/>
    <property type="match status" value="1"/>
</dbReference>
<evidence type="ECO:0000256" key="2">
    <source>
        <dbReference type="ARBA" id="ARBA00005025"/>
    </source>
</evidence>
<evidence type="ECO:0000256" key="10">
    <source>
        <dbReference type="ARBA" id="ARBA00022842"/>
    </source>
</evidence>
<keyword evidence="19" id="KW-1185">Reference proteome</keyword>
<dbReference type="InterPro" id="IPR011766">
    <property type="entry name" value="TPP_enzyme_TPP-bd"/>
</dbReference>